<reference evidence="1" key="1">
    <citation type="submission" date="2021-01" db="EMBL/GenBank/DDBJ databases">
        <authorList>
            <consortium name="Genoscope - CEA"/>
            <person name="William W."/>
        </authorList>
    </citation>
    <scope>NUCLEOTIDE SEQUENCE</scope>
</reference>
<protein>
    <submittedName>
        <fullName evidence="1">Uncharacterized protein</fullName>
    </submittedName>
</protein>
<name>A0A8S1M021_9CILI</name>
<evidence type="ECO:0000313" key="1">
    <source>
        <dbReference type="EMBL" id="CAD8068184.1"/>
    </source>
</evidence>
<organism evidence="1 2">
    <name type="scientific">Paramecium sonneborni</name>
    <dbReference type="NCBI Taxonomy" id="65129"/>
    <lineage>
        <taxon>Eukaryota</taxon>
        <taxon>Sar</taxon>
        <taxon>Alveolata</taxon>
        <taxon>Ciliophora</taxon>
        <taxon>Intramacronucleata</taxon>
        <taxon>Oligohymenophorea</taxon>
        <taxon>Peniculida</taxon>
        <taxon>Parameciidae</taxon>
        <taxon>Paramecium</taxon>
    </lineage>
</organism>
<dbReference type="AlphaFoldDB" id="A0A8S1M021"/>
<accession>A0A8S1M021</accession>
<keyword evidence="2" id="KW-1185">Reference proteome</keyword>
<evidence type="ECO:0000313" key="2">
    <source>
        <dbReference type="Proteomes" id="UP000692954"/>
    </source>
</evidence>
<dbReference type="EMBL" id="CAJJDN010000024">
    <property type="protein sequence ID" value="CAD8068184.1"/>
    <property type="molecule type" value="Genomic_DNA"/>
</dbReference>
<dbReference type="Proteomes" id="UP000692954">
    <property type="component" value="Unassembled WGS sequence"/>
</dbReference>
<proteinExistence type="predicted"/>
<sequence length="81" mass="9579">MQNSLNSSLDSIDLELYHKPNIKIRQIIDYLRKQNLQFCTDPKKKQDDYYAKLSVSIDEFSLRRNKFANRKSDIIIDCPAL</sequence>
<gene>
    <name evidence="1" type="ORF">PSON_ATCC_30995.1.T0240025</name>
</gene>
<comment type="caution">
    <text evidence="1">The sequence shown here is derived from an EMBL/GenBank/DDBJ whole genome shotgun (WGS) entry which is preliminary data.</text>
</comment>